<accession>A0ABQ9IV46</accession>
<organism evidence="2 3">
    <name type="scientific">Molorchus minor</name>
    <dbReference type="NCBI Taxonomy" id="1323400"/>
    <lineage>
        <taxon>Eukaryota</taxon>
        <taxon>Metazoa</taxon>
        <taxon>Ecdysozoa</taxon>
        <taxon>Arthropoda</taxon>
        <taxon>Hexapoda</taxon>
        <taxon>Insecta</taxon>
        <taxon>Pterygota</taxon>
        <taxon>Neoptera</taxon>
        <taxon>Endopterygota</taxon>
        <taxon>Coleoptera</taxon>
        <taxon>Polyphaga</taxon>
        <taxon>Cucujiformia</taxon>
        <taxon>Chrysomeloidea</taxon>
        <taxon>Cerambycidae</taxon>
        <taxon>Lamiinae</taxon>
        <taxon>Monochamini</taxon>
        <taxon>Molorchus</taxon>
    </lineage>
</organism>
<protein>
    <recommendedName>
        <fullName evidence="1">CHK kinase-like domain-containing protein</fullName>
    </recommendedName>
</protein>
<dbReference type="Proteomes" id="UP001162164">
    <property type="component" value="Unassembled WGS sequence"/>
</dbReference>
<dbReference type="SMART" id="SM00587">
    <property type="entry name" value="CHK"/>
    <property type="match status" value="1"/>
</dbReference>
<dbReference type="InterPro" id="IPR011009">
    <property type="entry name" value="Kinase-like_dom_sf"/>
</dbReference>
<dbReference type="InterPro" id="IPR004119">
    <property type="entry name" value="EcKL"/>
</dbReference>
<reference evidence="2" key="1">
    <citation type="journal article" date="2023" name="Insect Mol. Biol.">
        <title>Genome sequencing provides insights into the evolution of gene families encoding plant cell wall-degrading enzymes in longhorned beetles.</title>
        <authorList>
            <person name="Shin N.R."/>
            <person name="Okamura Y."/>
            <person name="Kirsch R."/>
            <person name="Pauchet Y."/>
        </authorList>
    </citation>
    <scope>NUCLEOTIDE SEQUENCE</scope>
    <source>
        <strain evidence="2">MMC_N1</strain>
    </source>
</reference>
<sequence>MIVNEDLSVNADGDFEEITKDDISKALAKKLGTTNFVVLSYTLKPLSERIGLLGDHSVLYVNMLDEEGDERKTSFFVKYFPKLEAPAKFADGIGAFKKGDPNYTLLVLSTKRKSRQNWESITDYRTITEKNFEESFFNDREDFVNIKGVEASIKCVIKEIDIFDFSHKLLSGKSFPVVAKDACNRIYELVKPSKKYRNVLCHGDLWATNFLLKYRIKDEPMVGCKFIDFQCGRYVPPSQDVLSVLYLTTSREFRKTYMYQVVGMYYSYLEKHLTVAGYNVNNIIPFDQFLESCEQQKLFAIVQTAIYFPLILISNDAVETLLSDVELNEKALFEDRSYLVLAHMNKDESYIKRLRESIQDLKEYCDYL</sequence>
<evidence type="ECO:0000313" key="3">
    <source>
        <dbReference type="Proteomes" id="UP001162164"/>
    </source>
</evidence>
<dbReference type="PANTHER" id="PTHR11012">
    <property type="entry name" value="PROTEIN KINASE-LIKE DOMAIN-CONTAINING"/>
    <property type="match status" value="1"/>
</dbReference>
<comment type="caution">
    <text evidence="2">The sequence shown here is derived from an EMBL/GenBank/DDBJ whole genome shotgun (WGS) entry which is preliminary data.</text>
</comment>
<keyword evidence="3" id="KW-1185">Reference proteome</keyword>
<evidence type="ECO:0000259" key="1">
    <source>
        <dbReference type="SMART" id="SM00587"/>
    </source>
</evidence>
<dbReference type="Pfam" id="PF02958">
    <property type="entry name" value="EcKL"/>
    <property type="match status" value="1"/>
</dbReference>
<dbReference type="InterPro" id="IPR015897">
    <property type="entry name" value="CHK_kinase-like"/>
</dbReference>
<proteinExistence type="predicted"/>
<dbReference type="SUPFAM" id="SSF56112">
    <property type="entry name" value="Protein kinase-like (PK-like)"/>
    <property type="match status" value="1"/>
</dbReference>
<name>A0ABQ9IV46_9CUCU</name>
<dbReference type="Gene3D" id="3.90.1200.10">
    <property type="match status" value="1"/>
</dbReference>
<dbReference type="EMBL" id="JAPWTJ010002484">
    <property type="protein sequence ID" value="KAJ8965954.1"/>
    <property type="molecule type" value="Genomic_DNA"/>
</dbReference>
<evidence type="ECO:0000313" key="2">
    <source>
        <dbReference type="EMBL" id="KAJ8965954.1"/>
    </source>
</evidence>
<dbReference type="PANTHER" id="PTHR11012:SF48">
    <property type="entry name" value="CHK KINASE-LIKE DOMAIN-CONTAINING PROTEIN-RELATED"/>
    <property type="match status" value="1"/>
</dbReference>
<feature type="domain" description="CHK kinase-like" evidence="1">
    <location>
        <begin position="105"/>
        <end position="275"/>
    </location>
</feature>
<gene>
    <name evidence="2" type="ORF">NQ317_009596</name>
</gene>